<dbReference type="InterPro" id="IPR011460">
    <property type="entry name" value="Lcl_C"/>
</dbReference>
<feature type="chain" id="PRO_5009635958" description="Lcl C-terminal domain-containing protein" evidence="1">
    <location>
        <begin position="19"/>
        <end position="170"/>
    </location>
</feature>
<feature type="domain" description="Lcl C-terminal" evidence="2">
    <location>
        <begin position="40"/>
        <end position="164"/>
    </location>
</feature>
<feature type="signal peptide" evidence="1">
    <location>
        <begin position="1"/>
        <end position="18"/>
    </location>
</feature>
<dbReference type="PANTHER" id="PTHR35812">
    <property type="entry name" value="LIPOPROTEIN"/>
    <property type="match status" value="1"/>
</dbReference>
<dbReference type="Proteomes" id="UP000182798">
    <property type="component" value="Unassembled WGS sequence"/>
</dbReference>
<sequence length="170" mass="19501">MKTSIFFTLVFLSGLANAQICNPNIVDNWGNSRYDNNYDGTVVDKQTKLMWKRCAEGLEDIQCSKGSASKVTWRKALRSAKESKFAGYNDWRLPNIKELASLVKRNCHSPSINKRLFPNTPSAFFWSSSPSYLRKHKSLQVRFLSGSEREKKRSFEKSGVRLVRLGQFKP</sequence>
<evidence type="ECO:0000313" key="4">
    <source>
        <dbReference type="Proteomes" id="UP000182798"/>
    </source>
</evidence>
<gene>
    <name evidence="3" type="ORF">BGC33_05210</name>
</gene>
<dbReference type="EMBL" id="MIQH01000438">
    <property type="protein sequence ID" value="OIR25009.1"/>
    <property type="molecule type" value="Genomic_DNA"/>
</dbReference>
<keyword evidence="1" id="KW-0732">Signal</keyword>
<evidence type="ECO:0000256" key="1">
    <source>
        <dbReference type="SAM" id="SignalP"/>
    </source>
</evidence>
<reference evidence="4" key="1">
    <citation type="submission" date="2016-09" db="EMBL/GenBank/DDBJ databases">
        <title>Genome Sequence of Bathymodiolus thermophilus sulfur-oxidizing gill endosymbiont.</title>
        <authorList>
            <person name="Ponnudurai R."/>
            <person name="Kleiner M."/>
            <person name="Sayavedra L."/>
            <person name="Thuermer A."/>
            <person name="Felbeck H."/>
            <person name="Schlueter R."/>
            <person name="Schweder T."/>
            <person name="Markert S."/>
        </authorList>
    </citation>
    <scope>NUCLEOTIDE SEQUENCE [LARGE SCALE GENOMIC DNA]</scope>
    <source>
        <strain evidence="4">BAT/CrabSpa'14</strain>
    </source>
</reference>
<protein>
    <recommendedName>
        <fullName evidence="2">Lcl C-terminal domain-containing protein</fullName>
    </recommendedName>
</protein>
<dbReference type="AlphaFoldDB" id="A0A1J5U9E5"/>
<dbReference type="RefSeq" id="WP_071563937.1">
    <property type="nucleotide sequence ID" value="NZ_CAESAR020000134.1"/>
</dbReference>
<dbReference type="PANTHER" id="PTHR35812:SF1">
    <property type="entry name" value="LIPOPROTEIN"/>
    <property type="match status" value="1"/>
</dbReference>
<organism evidence="3 4">
    <name type="scientific">Bathymodiolus thermophilus thioautotrophic gill symbiont</name>
    <dbReference type="NCBI Taxonomy" id="2360"/>
    <lineage>
        <taxon>Bacteria</taxon>
        <taxon>Pseudomonadati</taxon>
        <taxon>Pseudomonadota</taxon>
        <taxon>Gammaproteobacteria</taxon>
        <taxon>sulfur-oxidizing symbionts</taxon>
    </lineage>
</organism>
<accession>A0A1J5U9E5</accession>
<name>A0A1J5U9E5_9GAMM</name>
<dbReference type="OrthoDB" id="9793251at2"/>
<evidence type="ECO:0000259" key="2">
    <source>
        <dbReference type="Pfam" id="PF07603"/>
    </source>
</evidence>
<dbReference type="Pfam" id="PF07603">
    <property type="entry name" value="Lcl_C"/>
    <property type="match status" value="1"/>
</dbReference>
<proteinExistence type="predicted"/>
<evidence type="ECO:0000313" key="3">
    <source>
        <dbReference type="EMBL" id="OIR25009.1"/>
    </source>
</evidence>
<comment type="caution">
    <text evidence="3">The sequence shown here is derived from an EMBL/GenBank/DDBJ whole genome shotgun (WGS) entry which is preliminary data.</text>
</comment>